<dbReference type="GO" id="GO:0033038">
    <property type="term" value="F:bitter taste receptor activity"/>
    <property type="evidence" value="ECO:0007669"/>
    <property type="project" value="InterPro"/>
</dbReference>
<keyword evidence="5 12" id="KW-0812">Transmembrane</keyword>
<accession>A0A4U5U0K7</accession>
<dbReference type="InterPro" id="IPR007960">
    <property type="entry name" value="TAS2R"/>
</dbReference>
<evidence type="ECO:0000256" key="10">
    <source>
        <dbReference type="ARBA" id="ARBA00023224"/>
    </source>
</evidence>
<evidence type="ECO:0000256" key="7">
    <source>
        <dbReference type="ARBA" id="ARBA00023040"/>
    </source>
</evidence>
<evidence type="ECO:0000256" key="8">
    <source>
        <dbReference type="ARBA" id="ARBA00023136"/>
    </source>
</evidence>
<keyword evidence="10" id="KW-0807">Transducer</keyword>
<dbReference type="Pfam" id="PF05296">
    <property type="entry name" value="TAS2R"/>
    <property type="match status" value="1"/>
</dbReference>
<evidence type="ECO:0000256" key="6">
    <source>
        <dbReference type="ARBA" id="ARBA00022989"/>
    </source>
</evidence>
<evidence type="ECO:0000313" key="14">
    <source>
        <dbReference type="Proteomes" id="UP000298787"/>
    </source>
</evidence>
<dbReference type="AlphaFoldDB" id="A0A4U5U0K7"/>
<organism evidence="13 14">
    <name type="scientific">Collichthys lucidus</name>
    <name type="common">Big head croaker</name>
    <name type="synonym">Sciaena lucida</name>
    <dbReference type="NCBI Taxonomy" id="240159"/>
    <lineage>
        <taxon>Eukaryota</taxon>
        <taxon>Metazoa</taxon>
        <taxon>Chordata</taxon>
        <taxon>Craniata</taxon>
        <taxon>Vertebrata</taxon>
        <taxon>Euteleostomi</taxon>
        <taxon>Actinopterygii</taxon>
        <taxon>Neopterygii</taxon>
        <taxon>Teleostei</taxon>
        <taxon>Neoteleostei</taxon>
        <taxon>Acanthomorphata</taxon>
        <taxon>Eupercaria</taxon>
        <taxon>Sciaenidae</taxon>
        <taxon>Collichthys</taxon>
    </lineage>
</organism>
<keyword evidence="6 12" id="KW-1133">Transmembrane helix</keyword>
<keyword evidence="7" id="KW-0297">G-protein coupled receptor</keyword>
<dbReference type="PANTHER" id="PTHR11394">
    <property type="entry name" value="TASTE RECEPTOR TYPE 2"/>
    <property type="match status" value="1"/>
</dbReference>
<evidence type="ECO:0000256" key="9">
    <source>
        <dbReference type="ARBA" id="ARBA00023170"/>
    </source>
</evidence>
<evidence type="ECO:0000256" key="11">
    <source>
        <dbReference type="RuleBase" id="RU004423"/>
    </source>
</evidence>
<feature type="transmembrane region" description="Helical" evidence="12">
    <location>
        <begin position="25"/>
        <end position="49"/>
    </location>
</feature>
<dbReference type="EMBL" id="CM014079">
    <property type="protein sequence ID" value="TKS67379.1"/>
    <property type="molecule type" value="Genomic_DNA"/>
</dbReference>
<dbReference type="SUPFAM" id="SSF81321">
    <property type="entry name" value="Family A G protein-coupled receptor-like"/>
    <property type="match status" value="1"/>
</dbReference>
<reference evidence="13 14" key="1">
    <citation type="submission" date="2019-01" db="EMBL/GenBank/DDBJ databases">
        <title>Genome Assembly of Collichthys lucidus.</title>
        <authorList>
            <person name="Cai M."/>
            <person name="Xiao S."/>
        </authorList>
    </citation>
    <scope>NUCLEOTIDE SEQUENCE [LARGE SCALE GENOMIC DNA]</scope>
    <source>
        <strain evidence="13">JT15FE1705JMU</strain>
        <tissue evidence="13">Muscle</tissue>
    </source>
</reference>
<proteinExistence type="inferred from homology"/>
<comment type="subcellular location">
    <subcellularLocation>
        <location evidence="1">Membrane</location>
        <topology evidence="1">Multi-pass membrane protein</topology>
    </subcellularLocation>
</comment>
<dbReference type="GO" id="GO:0004930">
    <property type="term" value="F:G protein-coupled receptor activity"/>
    <property type="evidence" value="ECO:0007669"/>
    <property type="project" value="UniProtKB-KW"/>
</dbReference>
<keyword evidence="3" id="KW-0919">Taste</keyword>
<evidence type="ECO:0000313" key="13">
    <source>
        <dbReference type="EMBL" id="TKS67379.1"/>
    </source>
</evidence>
<dbReference type="GO" id="GO:0016020">
    <property type="term" value="C:membrane"/>
    <property type="evidence" value="ECO:0007669"/>
    <property type="project" value="UniProtKB-SubCell"/>
</dbReference>
<evidence type="ECO:0000256" key="12">
    <source>
        <dbReference type="SAM" id="Phobius"/>
    </source>
</evidence>
<dbReference type="Proteomes" id="UP000298787">
    <property type="component" value="Chromosome 2"/>
</dbReference>
<keyword evidence="4" id="KW-0716">Sensory transduction</keyword>
<sequence>MVYLTASFVLSFYGIKPETNNPADISLLVVSSMLYASMASSVWLNFFYYTQIVPAQRALFIWIKKNIKPIIYGSWLFARIYSLFEVTIWALERSHCPDNYNLTMDPDTHEDDKCLEDILLPHVFSIRFSVCLCIMLMSSGSTVVYLCRHMRRMATGLPLSCPMFRNQLRVAVTGVVQLTREADGGSVSVRRRDLSTLTAKETAPLDN</sequence>
<feature type="transmembrane region" description="Helical" evidence="12">
    <location>
        <begin position="126"/>
        <end position="147"/>
    </location>
</feature>
<evidence type="ECO:0000256" key="3">
    <source>
        <dbReference type="ARBA" id="ARBA00022480"/>
    </source>
</evidence>
<evidence type="ECO:0000256" key="1">
    <source>
        <dbReference type="ARBA" id="ARBA00004141"/>
    </source>
</evidence>
<evidence type="ECO:0000256" key="4">
    <source>
        <dbReference type="ARBA" id="ARBA00022606"/>
    </source>
</evidence>
<keyword evidence="8 12" id="KW-0472">Membrane</keyword>
<gene>
    <name evidence="13" type="ORF">D9C73_001297</name>
</gene>
<keyword evidence="9" id="KW-0675">Receptor</keyword>
<feature type="transmembrane region" description="Helical" evidence="12">
    <location>
        <begin position="70"/>
        <end position="91"/>
    </location>
</feature>
<evidence type="ECO:0000256" key="5">
    <source>
        <dbReference type="ARBA" id="ARBA00022692"/>
    </source>
</evidence>
<name>A0A4U5U0K7_COLLU</name>
<protein>
    <submittedName>
        <fullName evidence="13">Uncharacterized protein</fullName>
    </submittedName>
</protein>
<keyword evidence="14" id="KW-1185">Reference proteome</keyword>
<evidence type="ECO:0000256" key="2">
    <source>
        <dbReference type="ARBA" id="ARBA00007376"/>
    </source>
</evidence>
<comment type="similarity">
    <text evidence="2 11">Belongs to the G-protein coupled receptor T2R family.</text>
</comment>